<dbReference type="GO" id="GO:0008528">
    <property type="term" value="F:G protein-coupled peptide receptor activity"/>
    <property type="evidence" value="ECO:0007669"/>
    <property type="project" value="InterPro"/>
</dbReference>
<dbReference type="GO" id="GO:0005886">
    <property type="term" value="C:plasma membrane"/>
    <property type="evidence" value="ECO:0007669"/>
    <property type="project" value="TreeGrafter"/>
</dbReference>
<proteinExistence type="inferred from homology"/>
<dbReference type="PRINTS" id="PR00237">
    <property type="entry name" value="GPCRRHODOPSN"/>
</dbReference>
<dbReference type="InterPro" id="IPR017452">
    <property type="entry name" value="GPCR_Rhodpsn_7TM"/>
</dbReference>
<accession>A0A7E5VM50</accession>
<feature type="domain" description="G-protein coupled receptors family 1 profile" evidence="8">
    <location>
        <begin position="105"/>
        <end position="386"/>
    </location>
</feature>
<dbReference type="CTD" id="100187567"/>
<dbReference type="InterPro" id="IPR019427">
    <property type="entry name" value="7TM_GPCR_serpentine_rcpt_Srw"/>
</dbReference>
<evidence type="ECO:0000256" key="1">
    <source>
        <dbReference type="ARBA" id="ARBA00004370"/>
    </source>
</evidence>
<dbReference type="PANTHER" id="PTHR46273:SF4">
    <property type="entry name" value="AT19640P"/>
    <property type="match status" value="1"/>
</dbReference>
<dbReference type="KEGG" id="tnl:113495006"/>
<comment type="subcellular location">
    <subcellularLocation>
        <location evidence="1">Membrane</location>
    </subcellularLocation>
</comment>
<organism evidence="9 10">
    <name type="scientific">Trichoplusia ni</name>
    <name type="common">Cabbage looper</name>
    <dbReference type="NCBI Taxonomy" id="7111"/>
    <lineage>
        <taxon>Eukaryota</taxon>
        <taxon>Metazoa</taxon>
        <taxon>Ecdysozoa</taxon>
        <taxon>Arthropoda</taxon>
        <taxon>Hexapoda</taxon>
        <taxon>Insecta</taxon>
        <taxon>Pterygota</taxon>
        <taxon>Neoptera</taxon>
        <taxon>Endopterygota</taxon>
        <taxon>Lepidoptera</taxon>
        <taxon>Glossata</taxon>
        <taxon>Ditrysia</taxon>
        <taxon>Noctuoidea</taxon>
        <taxon>Noctuidae</taxon>
        <taxon>Plusiinae</taxon>
        <taxon>Trichoplusia</taxon>
    </lineage>
</organism>
<dbReference type="RefSeq" id="XP_026729370.1">
    <property type="nucleotide sequence ID" value="XM_026873569.1"/>
</dbReference>
<dbReference type="CDD" id="cd14978">
    <property type="entry name" value="7tmA_FMRFamide_R-like"/>
    <property type="match status" value="1"/>
</dbReference>
<feature type="region of interest" description="Disordered" evidence="6">
    <location>
        <begin position="413"/>
        <end position="437"/>
    </location>
</feature>
<evidence type="ECO:0000259" key="8">
    <source>
        <dbReference type="PROSITE" id="PS50262"/>
    </source>
</evidence>
<feature type="transmembrane region" description="Helical" evidence="7">
    <location>
        <begin position="166"/>
        <end position="190"/>
    </location>
</feature>
<comment type="similarity">
    <text evidence="2">Belongs to the G-protein coupled receptor 1 family.</text>
</comment>
<evidence type="ECO:0000313" key="9">
    <source>
        <dbReference type="Proteomes" id="UP000322000"/>
    </source>
</evidence>
<feature type="transmembrane region" description="Helical" evidence="7">
    <location>
        <begin position="126"/>
        <end position="146"/>
    </location>
</feature>
<keyword evidence="5 7" id="KW-0472">Membrane</keyword>
<name>A0A7E5VM50_TRINI</name>
<dbReference type="InterPro" id="IPR053219">
    <property type="entry name" value="GPCR_Dmsr-1"/>
</dbReference>
<dbReference type="Proteomes" id="UP000322000">
    <property type="component" value="Chromosome 1"/>
</dbReference>
<feature type="transmembrane region" description="Helical" evidence="7">
    <location>
        <begin position="330"/>
        <end position="350"/>
    </location>
</feature>
<evidence type="ECO:0000256" key="4">
    <source>
        <dbReference type="ARBA" id="ARBA00022989"/>
    </source>
</evidence>
<dbReference type="AlphaFoldDB" id="A0A7E5VM50"/>
<feature type="compositionally biased region" description="Polar residues" evidence="6">
    <location>
        <begin position="420"/>
        <end position="437"/>
    </location>
</feature>
<protein>
    <submittedName>
        <fullName evidence="10 11">Sex peptide receptor-like isoform X1</fullName>
    </submittedName>
</protein>
<dbReference type="PROSITE" id="PS50262">
    <property type="entry name" value="G_PROTEIN_RECEP_F1_2"/>
    <property type="match status" value="1"/>
</dbReference>
<evidence type="ECO:0000256" key="6">
    <source>
        <dbReference type="SAM" id="MobiDB-lite"/>
    </source>
</evidence>
<evidence type="ECO:0000256" key="7">
    <source>
        <dbReference type="SAM" id="Phobius"/>
    </source>
</evidence>
<evidence type="ECO:0000256" key="3">
    <source>
        <dbReference type="ARBA" id="ARBA00022692"/>
    </source>
</evidence>
<feature type="transmembrane region" description="Helical" evidence="7">
    <location>
        <begin position="90"/>
        <end position="114"/>
    </location>
</feature>
<dbReference type="PANTHER" id="PTHR46273">
    <property type="entry name" value="MYOSUPPRESSIN RECEPTOR 1, ISOFORM B-RELATED"/>
    <property type="match status" value="1"/>
</dbReference>
<evidence type="ECO:0000256" key="2">
    <source>
        <dbReference type="ARBA" id="ARBA00010663"/>
    </source>
</evidence>
<evidence type="ECO:0000313" key="11">
    <source>
        <dbReference type="RefSeq" id="XP_026729376.1"/>
    </source>
</evidence>
<dbReference type="RefSeq" id="XP_026729376.1">
    <property type="nucleotide sequence ID" value="XM_026873575.1"/>
</dbReference>
<dbReference type="GeneID" id="113495006"/>
<dbReference type="InterPro" id="IPR000276">
    <property type="entry name" value="GPCR_Rhodpsn"/>
</dbReference>
<reference evidence="10 11" key="1">
    <citation type="submission" date="2025-04" db="UniProtKB">
        <authorList>
            <consortium name="RefSeq"/>
        </authorList>
    </citation>
    <scope>IDENTIFICATION</scope>
</reference>
<keyword evidence="9" id="KW-1185">Reference proteome</keyword>
<feature type="transmembrane region" description="Helical" evidence="7">
    <location>
        <begin position="211"/>
        <end position="232"/>
    </location>
</feature>
<gene>
    <name evidence="10 11" type="primary">LOC113495006</name>
</gene>
<sequence>MSNKSQMLMDIFQEILAASGNASDSGINETQIVSVLREQAVRGGRGDEIESLLVKMMRDAKSRLNLSLKPDTCGYCEGDFRDIIMAYNGIHGYVSLLVCTIGVLANTMNIAVLTRRDMAAAPINRLLKWLAVADVFVMVEYVPFVIYRHLVLPEKLDFPYSWAMYLLFHMHFAQILHTASICLTLSLAIWRYIAIKYSEKSHILCTERRCSIAILTSFILPPILCAPTFMVFDIHTKNVTDKFGNPDIAYHVDSDYEGTLYQANFWVHGVVIKLLPCSILTVISVWLIRALYNANQHQKKLRNYSACPAAEKMVKRQNKADKRTDRTTKMLLAVLLLFLVTELPQGIMGLMSGLLGWCFFKRCYDLFGELMDFLALLNGAINFVLYCSMSRQFRQTFRQLLLQPHLARFLPPAASHSESHNQNTCTEKIKSAKTSVP</sequence>
<feature type="transmembrane region" description="Helical" evidence="7">
    <location>
        <begin position="370"/>
        <end position="389"/>
    </location>
</feature>
<evidence type="ECO:0000256" key="5">
    <source>
        <dbReference type="ARBA" id="ARBA00023136"/>
    </source>
</evidence>
<keyword evidence="3 7" id="KW-0812">Transmembrane</keyword>
<dbReference type="Gene3D" id="1.20.1070.10">
    <property type="entry name" value="Rhodopsin 7-helix transmembrane proteins"/>
    <property type="match status" value="1"/>
</dbReference>
<dbReference type="Pfam" id="PF10324">
    <property type="entry name" value="7TM_GPCR_Srw"/>
    <property type="match status" value="1"/>
</dbReference>
<evidence type="ECO:0000313" key="10">
    <source>
        <dbReference type="RefSeq" id="XP_026729370.1"/>
    </source>
</evidence>
<dbReference type="SUPFAM" id="SSF81321">
    <property type="entry name" value="Family A G protein-coupled receptor-like"/>
    <property type="match status" value="1"/>
</dbReference>
<feature type="transmembrane region" description="Helical" evidence="7">
    <location>
        <begin position="265"/>
        <end position="292"/>
    </location>
</feature>
<keyword evidence="4 7" id="KW-1133">Transmembrane helix</keyword>
<dbReference type="OrthoDB" id="5864054at2759"/>